<evidence type="ECO:0000256" key="4">
    <source>
        <dbReference type="ARBA" id="ARBA00013948"/>
    </source>
</evidence>
<feature type="region of interest" description="Disordered" evidence="10">
    <location>
        <begin position="232"/>
        <end position="255"/>
    </location>
</feature>
<dbReference type="SUPFAM" id="SSF56112">
    <property type="entry name" value="Protein kinase-like (PK-like)"/>
    <property type="match status" value="1"/>
</dbReference>
<dbReference type="InterPro" id="IPR011009">
    <property type="entry name" value="Kinase-like_dom_sf"/>
</dbReference>
<comment type="caution">
    <text evidence="12">The sequence shown here is derived from an EMBL/GenBank/DDBJ whole genome shotgun (WGS) entry which is preliminary data.</text>
</comment>
<accession>A0A9P7TX43</accession>
<dbReference type="InterPro" id="IPR008266">
    <property type="entry name" value="Tyr_kinase_AS"/>
</dbReference>
<comment type="catalytic activity">
    <reaction evidence="8">
        <text>L-threonyl-[protein] + ATP = O-phospho-L-threonyl-[protein] + ADP + H(+)</text>
        <dbReference type="Rhea" id="RHEA:46608"/>
        <dbReference type="Rhea" id="RHEA-COMP:11060"/>
        <dbReference type="Rhea" id="RHEA-COMP:11605"/>
        <dbReference type="ChEBI" id="CHEBI:15378"/>
        <dbReference type="ChEBI" id="CHEBI:30013"/>
        <dbReference type="ChEBI" id="CHEBI:30616"/>
        <dbReference type="ChEBI" id="CHEBI:61977"/>
        <dbReference type="ChEBI" id="CHEBI:456216"/>
        <dbReference type="EC" id="2.7.11.1"/>
    </reaction>
</comment>
<dbReference type="PANTHER" id="PTHR38248">
    <property type="entry name" value="FUNK1 6"/>
    <property type="match status" value="1"/>
</dbReference>
<evidence type="ECO:0000256" key="7">
    <source>
        <dbReference type="ARBA" id="ARBA00033194"/>
    </source>
</evidence>
<evidence type="ECO:0000256" key="10">
    <source>
        <dbReference type="SAM" id="MobiDB-lite"/>
    </source>
</evidence>
<evidence type="ECO:0000313" key="12">
    <source>
        <dbReference type="EMBL" id="KAG6123145.1"/>
    </source>
</evidence>
<dbReference type="GO" id="GO:0005524">
    <property type="term" value="F:ATP binding"/>
    <property type="evidence" value="ECO:0007669"/>
    <property type="project" value="InterPro"/>
</dbReference>
<comment type="catalytic activity">
    <reaction evidence="9">
        <text>L-seryl-[protein] + ATP = O-phospho-L-seryl-[protein] + ADP + H(+)</text>
        <dbReference type="Rhea" id="RHEA:17989"/>
        <dbReference type="Rhea" id="RHEA-COMP:9863"/>
        <dbReference type="Rhea" id="RHEA-COMP:11604"/>
        <dbReference type="ChEBI" id="CHEBI:15378"/>
        <dbReference type="ChEBI" id="CHEBI:29999"/>
        <dbReference type="ChEBI" id="CHEBI:30616"/>
        <dbReference type="ChEBI" id="CHEBI:83421"/>
        <dbReference type="ChEBI" id="CHEBI:456216"/>
        <dbReference type="EC" id="2.7.11.1"/>
    </reaction>
</comment>
<keyword evidence="13" id="KW-1185">Reference proteome</keyword>
<evidence type="ECO:0000256" key="8">
    <source>
        <dbReference type="ARBA" id="ARBA00047899"/>
    </source>
</evidence>
<dbReference type="Proteomes" id="UP000732380">
    <property type="component" value="Unassembled WGS sequence"/>
</dbReference>
<dbReference type="EC" id="2.7.11.1" evidence="3"/>
<dbReference type="PANTHER" id="PTHR38248:SF2">
    <property type="entry name" value="FUNK1 11"/>
    <property type="match status" value="1"/>
</dbReference>
<dbReference type="Pfam" id="PF17667">
    <property type="entry name" value="Pkinase_fungal"/>
    <property type="match status" value="1"/>
</dbReference>
<dbReference type="Gene3D" id="1.10.510.10">
    <property type="entry name" value="Transferase(Phosphotransferase) domain 1"/>
    <property type="match status" value="1"/>
</dbReference>
<evidence type="ECO:0000256" key="2">
    <source>
        <dbReference type="ARBA" id="ARBA00011534"/>
    </source>
</evidence>
<evidence type="ECO:0000259" key="11">
    <source>
        <dbReference type="PROSITE" id="PS50011"/>
    </source>
</evidence>
<comment type="subunit">
    <text evidence="2">Component of the EKC/KEOPS complex composed of at least BUD32, CGI121, GON7, KAE1 and PCC1; the whole complex dimerizes.</text>
</comment>
<feature type="domain" description="Protein kinase" evidence="11">
    <location>
        <begin position="367"/>
        <end position="686"/>
    </location>
</feature>
<dbReference type="GO" id="GO:0004674">
    <property type="term" value="F:protein serine/threonine kinase activity"/>
    <property type="evidence" value="ECO:0007669"/>
    <property type="project" value="UniProtKB-EC"/>
</dbReference>
<evidence type="ECO:0000256" key="5">
    <source>
        <dbReference type="ARBA" id="ARBA00019973"/>
    </source>
</evidence>
<proteinExistence type="predicted"/>
<gene>
    <name evidence="12" type="ORF">E4U13_000386</name>
</gene>
<protein>
    <recommendedName>
        <fullName evidence="5">EKC/KEOPS complex subunit BUD32</fullName>
        <ecNumber evidence="3">2.7.11.1</ecNumber>
    </recommendedName>
    <alternativeName>
        <fullName evidence="6 7">Atypical Serine/threonine protein kinase BUD32</fullName>
    </alternativeName>
    <alternativeName>
        <fullName evidence="4">EKC/KEOPS complex subunit bud32</fullName>
    </alternativeName>
</protein>
<dbReference type="PROSITE" id="PS00109">
    <property type="entry name" value="PROTEIN_KINASE_TYR"/>
    <property type="match status" value="1"/>
</dbReference>
<feature type="compositionally biased region" description="Basic and acidic residues" evidence="10">
    <location>
        <begin position="236"/>
        <end position="248"/>
    </location>
</feature>
<evidence type="ECO:0000313" key="13">
    <source>
        <dbReference type="Proteomes" id="UP000732380"/>
    </source>
</evidence>
<organism evidence="12 13">
    <name type="scientific">Claviceps humidiphila</name>
    <dbReference type="NCBI Taxonomy" id="1294629"/>
    <lineage>
        <taxon>Eukaryota</taxon>
        <taxon>Fungi</taxon>
        <taxon>Dikarya</taxon>
        <taxon>Ascomycota</taxon>
        <taxon>Pezizomycotina</taxon>
        <taxon>Sordariomycetes</taxon>
        <taxon>Hypocreomycetidae</taxon>
        <taxon>Hypocreales</taxon>
        <taxon>Clavicipitaceae</taxon>
        <taxon>Claviceps</taxon>
    </lineage>
</organism>
<evidence type="ECO:0000256" key="1">
    <source>
        <dbReference type="ARBA" id="ARBA00003747"/>
    </source>
</evidence>
<evidence type="ECO:0000256" key="9">
    <source>
        <dbReference type="ARBA" id="ARBA00048679"/>
    </source>
</evidence>
<name>A0A9P7TX43_9HYPO</name>
<dbReference type="PROSITE" id="PS50011">
    <property type="entry name" value="PROTEIN_KINASE_DOM"/>
    <property type="match status" value="1"/>
</dbReference>
<dbReference type="InterPro" id="IPR000719">
    <property type="entry name" value="Prot_kinase_dom"/>
</dbReference>
<reference evidence="12 13" key="1">
    <citation type="journal article" date="2020" name="bioRxiv">
        <title>Whole genome comparisons of ergot fungi reveals the divergence and evolution of species within the genus Claviceps are the result of varying mechanisms driving genome evolution and host range expansion.</title>
        <authorList>
            <person name="Wyka S.A."/>
            <person name="Mondo S.J."/>
            <person name="Liu M."/>
            <person name="Dettman J."/>
            <person name="Nalam V."/>
            <person name="Broders K.D."/>
        </authorList>
    </citation>
    <scope>NUCLEOTIDE SEQUENCE [LARGE SCALE GENOMIC DNA]</scope>
    <source>
        <strain evidence="12 13">LM576</strain>
    </source>
</reference>
<evidence type="ECO:0000256" key="6">
    <source>
        <dbReference type="ARBA" id="ARBA00030980"/>
    </source>
</evidence>
<dbReference type="EMBL" id="SRQM01000011">
    <property type="protein sequence ID" value="KAG6123145.1"/>
    <property type="molecule type" value="Genomic_DNA"/>
</dbReference>
<sequence length="729" mass="82783">MADLIEEERRIILDNPLGHSLDSVREALRNAEEDAQGQDLEAERSGPWLEAVSKLYAALYASRACQWLASKIEKRRHLSRNLGDICTRIEKHELPIQVFRPLSQLILNQASDIDIWTAVIALIATLNRDTLPTYRPLSWLPFKYTATKADAGVFIETCHSTHCAVGGFHQKYFEGHEWNSRAEEVWQRAKHLYSDSEEKWLHLPLQPTEDNICSWWLGLQKDFLATEQAAYSGRPVQDDHGSDSKDYGSDSEDDGSDYEYLQELELLVKKKNNGSAAEQHDWRDVLAIGKLAQSEQTEAKELLLKLGSAVREVFAQQPTRRFVHAFTLTGTTMETWVFDRSGPYSGATFNVHEEPEKFVQVLCGYLMMSDEELGLDVFTEEKDGRRFVTIPVNACATELTQLELDPKPIFYRRAIVSRATTCFPAKPIGAPEFDRVVKYSWIPSTWTPEADLLSKANEHRVQGVAKMVGYEREISRISKLRDGLAFSTPHKDQIPYDDRVLRVLAVTPLGRPLHEYESILGLLECLHDAIEDHRSLYMDGRILHRDISINNIIITDPAKANGKKSVLIDLDLAKNMDEGPSGARHRAGTIEFMAVGVLRGEEHTYRHDLESFLYVLIWLCFVYGAKGHGTKPRNLPRDWSTGSPAEIAQRKRGDMSCNFEDLMEKLPAECGERVEKLIATIRSILFPIPNDGKGKPYEGTRENPDDMYEPILRAFEATIREIKKNGAQN</sequence>
<evidence type="ECO:0000256" key="3">
    <source>
        <dbReference type="ARBA" id="ARBA00012513"/>
    </source>
</evidence>
<dbReference type="InterPro" id="IPR040976">
    <property type="entry name" value="Pkinase_fungal"/>
</dbReference>
<dbReference type="AlphaFoldDB" id="A0A9P7TX43"/>
<comment type="function">
    <text evidence="1">Component of the EKC/KEOPS complex that is required for the formation of a threonylcarbamoyl group on adenosine at position 37 (t(6)A37) in tRNAs that read codons beginning with adenine. The complex is probably involved in the transfer of the threonylcarbamoyl moiety of threonylcarbamoyl-AMP (TC-AMP) to the N6 group of A37. BUD32 has ATPase activity in the context of the EKC/KEOPS complex and likely plays a supporting role to the catalytic subunit KAE1. The EKC/KEOPS complex also promotes both telomere uncapping and telomere elongation. The complex is required for efficient recruitment of transcriptional coactivators.</text>
</comment>